<dbReference type="FunFam" id="3.30.70.120:FF:000003">
    <property type="entry name" value="ATP phosphoribosyltransferase"/>
    <property type="match status" value="1"/>
</dbReference>
<dbReference type="SUPFAM" id="SSF54913">
    <property type="entry name" value="GlnB-like"/>
    <property type="match status" value="1"/>
</dbReference>
<dbReference type="InterPro" id="IPR011322">
    <property type="entry name" value="N-reg_PII-like_a/b"/>
</dbReference>
<comment type="caution">
    <text evidence="22">Lacks conserved residue(s) required for the propagation of feature annotation.</text>
</comment>
<evidence type="ECO:0000256" key="3">
    <source>
        <dbReference type="ARBA" id="ARBA00004667"/>
    </source>
</evidence>
<dbReference type="InterPro" id="IPR018608">
    <property type="entry name" value="Gti1/Pac2"/>
</dbReference>
<dbReference type="GO" id="GO:0005524">
    <property type="term" value="F:ATP binding"/>
    <property type="evidence" value="ECO:0007669"/>
    <property type="project" value="UniProtKB-UniRule"/>
</dbReference>
<keyword evidence="12 22" id="KW-0547">Nucleotide-binding</keyword>
<dbReference type="GO" id="GO:0005737">
    <property type="term" value="C:cytoplasm"/>
    <property type="evidence" value="ECO:0007669"/>
    <property type="project" value="UniProtKB-SubCell"/>
</dbReference>
<evidence type="ECO:0000256" key="11">
    <source>
        <dbReference type="ARBA" id="ARBA00022679"/>
    </source>
</evidence>
<dbReference type="FunFam" id="3.40.190.10:FF:000123">
    <property type="entry name" value="HIS1p ATP phosphoribosyltransferase"/>
    <property type="match status" value="1"/>
</dbReference>
<feature type="region of interest" description="Disordered" evidence="23">
    <location>
        <begin position="1442"/>
        <end position="1486"/>
    </location>
</feature>
<dbReference type="GO" id="GO:0005634">
    <property type="term" value="C:nucleus"/>
    <property type="evidence" value="ECO:0007669"/>
    <property type="project" value="TreeGrafter"/>
</dbReference>
<keyword evidence="11" id="KW-0808">Transferase</keyword>
<dbReference type="InterPro" id="IPR020621">
    <property type="entry name" value="ATP-PRT_HisG_long"/>
</dbReference>
<proteinExistence type="inferred from homology"/>
<keyword evidence="9" id="KW-0028">Amino-acid biosynthesis</keyword>
<dbReference type="HAMAP" id="MF_00079">
    <property type="entry name" value="HisG_Long"/>
    <property type="match status" value="1"/>
</dbReference>
<comment type="catalytic activity">
    <reaction evidence="21">
        <text>ATP + H2O = ADP + phosphate + H(+)</text>
        <dbReference type="Rhea" id="RHEA:13065"/>
        <dbReference type="ChEBI" id="CHEBI:15377"/>
        <dbReference type="ChEBI" id="CHEBI:15378"/>
        <dbReference type="ChEBI" id="CHEBI:30616"/>
        <dbReference type="ChEBI" id="CHEBI:43474"/>
        <dbReference type="ChEBI" id="CHEBI:456216"/>
        <dbReference type="EC" id="5.6.2.4"/>
    </reaction>
</comment>
<evidence type="ECO:0000256" key="1">
    <source>
        <dbReference type="ARBA" id="ARBA00000915"/>
    </source>
</evidence>
<organism evidence="26 27">
    <name type="scientific">Bifiguratus adelaidae</name>
    <dbReference type="NCBI Taxonomy" id="1938954"/>
    <lineage>
        <taxon>Eukaryota</taxon>
        <taxon>Fungi</taxon>
        <taxon>Fungi incertae sedis</taxon>
        <taxon>Mucoromycota</taxon>
        <taxon>Mucoromycotina</taxon>
        <taxon>Endogonomycetes</taxon>
        <taxon>Endogonales</taxon>
        <taxon>Endogonales incertae sedis</taxon>
        <taxon>Bifiguratus</taxon>
    </lineage>
</organism>
<evidence type="ECO:0000256" key="7">
    <source>
        <dbReference type="ARBA" id="ARBA00020998"/>
    </source>
</evidence>
<dbReference type="PROSITE" id="PS01316">
    <property type="entry name" value="ATP_P_PHORIBOSYLTR"/>
    <property type="match status" value="1"/>
</dbReference>
<protein>
    <recommendedName>
        <fullName evidence="7">ATP phosphoribosyltransferase</fullName>
        <ecNumber evidence="6">2.4.2.17</ecNumber>
        <ecNumber evidence="20">5.6.2.4</ecNumber>
    </recommendedName>
</protein>
<dbReference type="InterPro" id="IPR018198">
    <property type="entry name" value="ATP_PRibTrfase_CS"/>
</dbReference>
<dbReference type="InterPro" id="IPR000212">
    <property type="entry name" value="DNA_helicase_UvrD/REP"/>
</dbReference>
<dbReference type="InterPro" id="IPR027417">
    <property type="entry name" value="P-loop_NTPase"/>
</dbReference>
<evidence type="ECO:0000313" key="27">
    <source>
        <dbReference type="Proteomes" id="UP000242875"/>
    </source>
</evidence>
<dbReference type="OrthoDB" id="2574at2759"/>
<dbReference type="GO" id="GO:0000287">
    <property type="term" value="F:magnesium ion binding"/>
    <property type="evidence" value="ECO:0007669"/>
    <property type="project" value="InterPro"/>
</dbReference>
<dbReference type="PROSITE" id="PS51198">
    <property type="entry name" value="UVRD_HELICASE_ATP_BIND"/>
    <property type="match status" value="1"/>
</dbReference>
<dbReference type="SUPFAM" id="SSF52540">
    <property type="entry name" value="P-loop containing nucleoside triphosphate hydrolases"/>
    <property type="match status" value="1"/>
</dbReference>
<comment type="pathway">
    <text evidence="3">Amino-acid biosynthesis; L-histidine biosynthesis; L-histidine from 5-phospho-alpha-D-ribose 1-diphosphate: step 1/9.</text>
</comment>
<dbReference type="PANTHER" id="PTHR11070">
    <property type="entry name" value="UVRD / RECB / PCRA DNA HELICASE FAMILY MEMBER"/>
    <property type="match status" value="1"/>
</dbReference>
<feature type="compositionally biased region" description="Low complexity" evidence="23">
    <location>
        <begin position="1451"/>
        <end position="1466"/>
    </location>
</feature>
<evidence type="ECO:0000259" key="24">
    <source>
        <dbReference type="PROSITE" id="PS51198"/>
    </source>
</evidence>
<evidence type="ECO:0000256" key="9">
    <source>
        <dbReference type="ARBA" id="ARBA00022605"/>
    </source>
</evidence>
<keyword evidence="15 22" id="KW-0067">ATP-binding</keyword>
<dbReference type="PANTHER" id="PTHR11070:SF2">
    <property type="entry name" value="ATP-DEPENDENT DNA HELICASE SRS2"/>
    <property type="match status" value="1"/>
</dbReference>
<dbReference type="NCBIfam" id="TIGR03455">
    <property type="entry name" value="HisG_C-term"/>
    <property type="match status" value="1"/>
</dbReference>
<dbReference type="InterPro" id="IPR014017">
    <property type="entry name" value="DNA_helicase_UvrD-like_C"/>
</dbReference>
<comment type="catalytic activity">
    <reaction evidence="1">
        <text>1-(5-phospho-beta-D-ribosyl)-ATP + diphosphate = 5-phospho-alpha-D-ribose 1-diphosphate + ATP</text>
        <dbReference type="Rhea" id="RHEA:18473"/>
        <dbReference type="ChEBI" id="CHEBI:30616"/>
        <dbReference type="ChEBI" id="CHEBI:33019"/>
        <dbReference type="ChEBI" id="CHEBI:58017"/>
        <dbReference type="ChEBI" id="CHEBI:73183"/>
        <dbReference type="EC" id="2.4.2.17"/>
    </reaction>
</comment>
<feature type="domain" description="UvrD-like helicase ATP-binding" evidence="24">
    <location>
        <begin position="9"/>
        <end position="276"/>
    </location>
</feature>
<feature type="non-terminal residue" evidence="26">
    <location>
        <position position="1541"/>
    </location>
</feature>
<dbReference type="Pfam" id="PF01467">
    <property type="entry name" value="CTP_transf_like"/>
    <property type="match status" value="1"/>
</dbReference>
<evidence type="ECO:0000256" key="20">
    <source>
        <dbReference type="ARBA" id="ARBA00034808"/>
    </source>
</evidence>
<evidence type="ECO:0000256" key="13">
    <source>
        <dbReference type="ARBA" id="ARBA00022801"/>
    </source>
</evidence>
<evidence type="ECO:0000256" key="17">
    <source>
        <dbReference type="ARBA" id="ARBA00023125"/>
    </source>
</evidence>
<evidence type="ECO:0000256" key="16">
    <source>
        <dbReference type="ARBA" id="ARBA00023102"/>
    </source>
</evidence>
<dbReference type="InterPro" id="IPR013986">
    <property type="entry name" value="DExx_box_DNA_helicase_dom_sf"/>
</dbReference>
<gene>
    <name evidence="26" type="ORF">BZG36_05242</name>
</gene>
<dbReference type="NCBIfam" id="TIGR00070">
    <property type="entry name" value="hisG"/>
    <property type="match status" value="1"/>
</dbReference>
<dbReference type="GO" id="GO:0016787">
    <property type="term" value="F:hydrolase activity"/>
    <property type="evidence" value="ECO:0007669"/>
    <property type="project" value="UniProtKB-UniRule"/>
</dbReference>
<feature type="compositionally biased region" description="Polar residues" evidence="23">
    <location>
        <begin position="1369"/>
        <end position="1382"/>
    </location>
</feature>
<dbReference type="InterPro" id="IPR014729">
    <property type="entry name" value="Rossmann-like_a/b/a_fold"/>
</dbReference>
<feature type="region of interest" description="Disordered" evidence="23">
    <location>
        <begin position="1343"/>
        <end position="1382"/>
    </location>
</feature>
<dbReference type="Proteomes" id="UP000242875">
    <property type="component" value="Unassembled WGS sequence"/>
</dbReference>
<dbReference type="EMBL" id="MVBO01000249">
    <property type="protein sequence ID" value="OZJ01749.1"/>
    <property type="molecule type" value="Genomic_DNA"/>
</dbReference>
<feature type="region of interest" description="Disordered" evidence="23">
    <location>
        <begin position="1522"/>
        <end position="1541"/>
    </location>
</feature>
<dbReference type="PROSITE" id="PS51217">
    <property type="entry name" value="UVRD_HELICASE_CTER"/>
    <property type="match status" value="1"/>
</dbReference>
<keyword evidence="17" id="KW-0238">DNA-binding</keyword>
<sequence>MPTLSKYWLVPAQAKRKASWSESENFKLTNVTVLTERVAHLVLHRHYAPQTLVVVTFTNKAANEMRHRLSHVNLLGEKVGQLVLGTFHSICVRLLRQWGSLIGLKRDFGIADTSVSKSMIKKIIKNLDISGTADQFMAKIASARNLNLDPASYAVQQHTEQDDTSAVYRLYEEALLEANYLDFDMLLIKAKHLLSKERHLLSFVECVLVDEFQDTNSIQYDLLKLFAASKKRLTVVGDPDQSIFGWRNADITNFQKMQKDFAPVDTIRLEQNYRSTTNILQMAMHVVKQDTNRIEKSLYTENTHGIPIIVHETSDHNTEAEFIASQICRLKQQSMQCLTNNDFAILIRIGSLSRTLENALAQQGLQYRVIGSHKFFDRAEVKDLLAYLRLAQTQNDNIALMRILNVPKRGLGDKTLSVIASEANKLGISGWEIIHAVAREKHKGTIDITKIKVNQSVVGKLMVFISLIESLAEMARTMQSVTDMLLLVIESTAYSSYLKSTYEDYEIRLDNVQELLNFAREFDLRDSAATVGSDESMVTTTVEDAQDQIARFLELTSLSTDKEHKSKGDQAGSVSQSMVTIITLHAAKGLEWPCVFIPACEDGVIPHCRSAGSEEQMAEEIRLLYFKCPEIAENVALPDKISERLQAALATLYVIASSKAYQLNRPLLDVTVLLDGWSPSDLGSLNKTFDALLGDDRAQQMLQQVQSSLENPGQSAPPVHIIPTIDGMDGPVHEERDSVHLKSHHKYRSTGTFDTVVVGGTFDHLHSGHKILLTMTAWLAKRRVICGVTDDVMLQKKANADLIEPTSLRIERVRAFLNTIQPNLEYEVVPIFDAYGPTITDPNIQCIVNRLDIAVVQNLPIALVFLPAADIPKYVADGNCDLGITGQDMVAETGTTGRVEEVMELGFGKCRLCVQVPIKGPYQTIEALSGKRVVTSFEETAQKFFDKLDEQQTGQAKTEISYVGGSVEAACALGLADAIVDLVESGDTMRAAGLHDIHTIMETQSVLIGSLHPRYPDLVKRIVSRIKGVIAAEKYVLASYNIKKENLERATRVTPGRQAPTISSLDSHEGWVAVNAMIPRKDKAKIMDELEAVGASDILVFAINNCLSSKNAEKVDVLQHVTLVVLNKAQIQNPLFVLLPWKHILGPLHRVQRRLSEKERASIRSGSVYAWDEREAGMRRWTDGRNWSPSRVSGAFLTYRELDFKRRTAVTSASRSPHSSERYSPDEDMEPSTNSSSNASSGSASSGSSQSAPKSSNFVYKAQGLIKQSFSIHTATHQKLHVISYFTKADVMGGKLMTPTADPALKGIAVPRGMYPDTSSIDTYPPQPAPMPESQHRQALMRSQMAPHPQAPTQAYGPSTQGRPGMPRVSTTGHVPSWQSQNTGAYPACQLVRHQSENAYRSSGTQPPHVSNAWPKWQNHPYGCETPPNQVLQEHTSIDLPPRFPLVHKASSSNVSPPSLSSSPASSDEDGSCEEQSPPNSSYHNPAIATSSSLVLPPFTIVSGFHPNNAYSQKEMSPILLAKDIPTERIPPAGNMESEDE</sequence>
<dbReference type="InterPro" id="IPR015867">
    <property type="entry name" value="N-reg_PII/ATP_PRibTrfase_C"/>
</dbReference>
<dbReference type="Pfam" id="PF13361">
    <property type="entry name" value="UvrD_C"/>
    <property type="match status" value="1"/>
</dbReference>
<keyword evidence="8" id="KW-0963">Cytoplasm</keyword>
<keyword evidence="10" id="KW-0328">Glycosyltransferase</keyword>
<dbReference type="SUPFAM" id="SSF53850">
    <property type="entry name" value="Periplasmic binding protein-like II"/>
    <property type="match status" value="1"/>
</dbReference>
<evidence type="ECO:0000256" key="23">
    <source>
        <dbReference type="SAM" id="MobiDB-lite"/>
    </source>
</evidence>
<dbReference type="Gene3D" id="1.10.10.160">
    <property type="match status" value="1"/>
</dbReference>
<dbReference type="GO" id="GO:0000725">
    <property type="term" value="P:recombinational repair"/>
    <property type="evidence" value="ECO:0007669"/>
    <property type="project" value="TreeGrafter"/>
</dbReference>
<keyword evidence="18" id="KW-0413">Isomerase</keyword>
<keyword evidence="16" id="KW-0368">Histidine biosynthesis</keyword>
<dbReference type="EC" id="2.4.2.17" evidence="6"/>
<dbReference type="InterPro" id="IPR014016">
    <property type="entry name" value="UvrD-like_ATP-bd"/>
</dbReference>
<dbReference type="GO" id="GO:0000105">
    <property type="term" value="P:L-histidine biosynthetic process"/>
    <property type="evidence" value="ECO:0007669"/>
    <property type="project" value="UniProtKB-KW"/>
</dbReference>
<evidence type="ECO:0000256" key="8">
    <source>
        <dbReference type="ARBA" id="ARBA00022490"/>
    </source>
</evidence>
<dbReference type="InterPro" id="IPR013115">
    <property type="entry name" value="HisG_C"/>
</dbReference>
<evidence type="ECO:0000256" key="5">
    <source>
        <dbReference type="ARBA" id="ARBA00009922"/>
    </source>
</evidence>
<evidence type="ECO:0000256" key="10">
    <source>
        <dbReference type="ARBA" id="ARBA00022676"/>
    </source>
</evidence>
<evidence type="ECO:0000256" key="6">
    <source>
        <dbReference type="ARBA" id="ARBA00011946"/>
    </source>
</evidence>
<feature type="compositionally biased region" description="Polar residues" evidence="23">
    <location>
        <begin position="1474"/>
        <end position="1486"/>
    </location>
</feature>
<name>A0A261XTR2_9FUNG</name>
<dbReference type="Gene3D" id="3.30.70.120">
    <property type="match status" value="1"/>
</dbReference>
<dbReference type="InterPro" id="IPR004821">
    <property type="entry name" value="Cyt_trans-like"/>
</dbReference>
<dbReference type="Gene3D" id="1.10.486.10">
    <property type="entry name" value="PCRA, domain 4"/>
    <property type="match status" value="1"/>
</dbReference>
<comment type="subcellular location">
    <subcellularLocation>
        <location evidence="2">Cytoplasm</location>
    </subcellularLocation>
</comment>
<dbReference type="GO" id="GO:0043138">
    <property type="term" value="F:3'-5' DNA helicase activity"/>
    <property type="evidence" value="ECO:0007669"/>
    <property type="project" value="UniProtKB-EC"/>
</dbReference>
<evidence type="ECO:0000256" key="19">
    <source>
        <dbReference type="ARBA" id="ARBA00034617"/>
    </source>
</evidence>
<dbReference type="GO" id="GO:0003677">
    <property type="term" value="F:DNA binding"/>
    <property type="evidence" value="ECO:0007669"/>
    <property type="project" value="UniProtKB-KW"/>
</dbReference>
<feature type="compositionally biased region" description="Polar residues" evidence="23">
    <location>
        <begin position="1351"/>
        <end position="1362"/>
    </location>
</feature>
<comment type="caution">
    <text evidence="26">The sequence shown here is derived from an EMBL/GenBank/DDBJ whole genome shotgun (WGS) entry which is preliminary data.</text>
</comment>
<feature type="region of interest" description="Disordered" evidence="23">
    <location>
        <begin position="1208"/>
        <end position="1255"/>
    </location>
</feature>
<evidence type="ECO:0000313" key="26">
    <source>
        <dbReference type="EMBL" id="OZJ01749.1"/>
    </source>
</evidence>
<keyword evidence="14 22" id="KW-0347">Helicase</keyword>
<dbReference type="Gene3D" id="3.40.50.620">
    <property type="entry name" value="HUPs"/>
    <property type="match status" value="1"/>
</dbReference>
<dbReference type="CDD" id="cd17932">
    <property type="entry name" value="DEXQc_UvrD"/>
    <property type="match status" value="1"/>
</dbReference>
<accession>A0A261XTR2</accession>
<comment type="similarity">
    <text evidence="4">Belongs to the ATP phosphoribosyltransferase family.</text>
</comment>
<dbReference type="Pfam" id="PF01634">
    <property type="entry name" value="HisG"/>
    <property type="match status" value="1"/>
</dbReference>
<dbReference type="Gene3D" id="3.40.190.10">
    <property type="entry name" value="Periplasmic binding protein-like II"/>
    <property type="match status" value="1"/>
</dbReference>
<feature type="compositionally biased region" description="Low complexity" evidence="23">
    <location>
        <begin position="1232"/>
        <end position="1255"/>
    </location>
</feature>
<evidence type="ECO:0000256" key="2">
    <source>
        <dbReference type="ARBA" id="ARBA00004496"/>
    </source>
</evidence>
<evidence type="ECO:0000259" key="25">
    <source>
        <dbReference type="PROSITE" id="PS51217"/>
    </source>
</evidence>
<reference evidence="26 27" key="1">
    <citation type="journal article" date="2017" name="Mycologia">
        <title>Bifiguratus adelaidae, gen. et sp. nov., a new member of Mucoromycotina in endophytic and soil-dwelling habitats.</title>
        <authorList>
            <person name="Torres-Cruz T.J."/>
            <person name="Billingsley Tobias T.L."/>
            <person name="Almatruk M."/>
            <person name="Hesse C."/>
            <person name="Kuske C.R."/>
            <person name="Desiro A."/>
            <person name="Benucci G.M."/>
            <person name="Bonito G."/>
            <person name="Stajich J.E."/>
            <person name="Dunlap C."/>
            <person name="Arnold A.E."/>
            <person name="Porras-Alfaro A."/>
        </authorList>
    </citation>
    <scope>NUCLEOTIDE SEQUENCE [LARGE SCALE GENOMIC DNA]</scope>
    <source>
        <strain evidence="26 27">AZ0501</strain>
    </source>
</reference>
<evidence type="ECO:0000256" key="21">
    <source>
        <dbReference type="ARBA" id="ARBA00048988"/>
    </source>
</evidence>
<dbReference type="Pfam" id="PF09729">
    <property type="entry name" value="Gti1_Pac2"/>
    <property type="match status" value="1"/>
</dbReference>
<dbReference type="SUPFAM" id="SSF52374">
    <property type="entry name" value="Nucleotidylyl transferase"/>
    <property type="match status" value="1"/>
</dbReference>
<dbReference type="EC" id="5.6.2.4" evidence="20"/>
<evidence type="ECO:0000256" key="4">
    <source>
        <dbReference type="ARBA" id="ARBA00009372"/>
    </source>
</evidence>
<evidence type="ECO:0000256" key="15">
    <source>
        <dbReference type="ARBA" id="ARBA00022840"/>
    </source>
</evidence>
<evidence type="ECO:0000256" key="12">
    <source>
        <dbReference type="ARBA" id="ARBA00022741"/>
    </source>
</evidence>
<dbReference type="Gene3D" id="3.40.50.300">
    <property type="entry name" value="P-loop containing nucleotide triphosphate hydrolases"/>
    <property type="match status" value="2"/>
</dbReference>
<keyword evidence="27" id="KW-1185">Reference proteome</keyword>
<dbReference type="Pfam" id="PF08029">
    <property type="entry name" value="HisG_C"/>
    <property type="match status" value="1"/>
</dbReference>
<comment type="catalytic activity">
    <reaction evidence="19">
        <text>Couples ATP hydrolysis with the unwinding of duplex DNA by translocating in the 3'-5' direction.</text>
        <dbReference type="EC" id="5.6.2.4"/>
    </reaction>
</comment>
<evidence type="ECO:0000256" key="22">
    <source>
        <dbReference type="PROSITE-ProRule" id="PRU00560"/>
    </source>
</evidence>
<feature type="domain" description="UvrD-like helicase C-terminal" evidence="25">
    <location>
        <begin position="277"/>
        <end position="589"/>
    </location>
</feature>
<dbReference type="Pfam" id="PF00580">
    <property type="entry name" value="UvrD-helicase"/>
    <property type="match status" value="1"/>
</dbReference>
<comment type="similarity">
    <text evidence="5">Belongs to the helicase family. UvrD subfamily.</text>
</comment>
<dbReference type="GO" id="GO:0003879">
    <property type="term" value="F:ATP phosphoribosyltransferase activity"/>
    <property type="evidence" value="ECO:0007669"/>
    <property type="project" value="UniProtKB-EC"/>
</dbReference>
<evidence type="ECO:0000256" key="14">
    <source>
        <dbReference type="ARBA" id="ARBA00022806"/>
    </source>
</evidence>
<keyword evidence="13 22" id="KW-0378">Hydrolase</keyword>
<dbReference type="InterPro" id="IPR013820">
    <property type="entry name" value="ATP_PRibTrfase_cat"/>
</dbReference>
<evidence type="ECO:0000256" key="18">
    <source>
        <dbReference type="ARBA" id="ARBA00023235"/>
    </source>
</evidence>